<dbReference type="OrthoDB" id="7021751at2"/>
<reference evidence="2 3" key="1">
    <citation type="submission" date="2019-06" db="EMBL/GenBank/DDBJ databases">
        <authorList>
            <person name="Jiang L."/>
        </authorList>
    </citation>
    <scope>NUCLEOTIDE SEQUENCE [LARGE SCALE GENOMIC DNA]</scope>
    <source>
        <strain evidence="2 3">YIM 48858</strain>
    </source>
</reference>
<accession>A0A5C4N8P6</accession>
<sequence>MPFVFQMLRALIENHPDRAERLRTHVDALEVTINDEPSRCLERVRALFEATQLTIAPQLGVTLKDAGDLAARNKQLLEALDFKLAGHPEAERIDRSIKKLIGSINGTIGALGELSNVPGLRHGGSLDWAMLEGRHAVMLGGLCDTLIAFLFDAAWSRPVTTAADSDPDLYPDYAAFNGYLDDEHEVVVAGSTLSASRALYLLDRTQYDMARVEWEAEQMLDQDNEDEAA</sequence>
<comment type="caution">
    <text evidence="2">The sequence shown here is derived from an EMBL/GenBank/DDBJ whole genome shotgun (WGS) entry which is preliminary data.</text>
</comment>
<evidence type="ECO:0000313" key="2">
    <source>
        <dbReference type="EMBL" id="TNC61571.1"/>
    </source>
</evidence>
<organism evidence="2 3">
    <name type="scientific">Rubellimicrobium roseum</name>
    <dbReference type="NCBI Taxonomy" id="687525"/>
    <lineage>
        <taxon>Bacteria</taxon>
        <taxon>Pseudomonadati</taxon>
        <taxon>Pseudomonadota</taxon>
        <taxon>Alphaproteobacteria</taxon>
        <taxon>Rhodobacterales</taxon>
        <taxon>Roseobacteraceae</taxon>
        <taxon>Rubellimicrobium</taxon>
    </lineage>
</organism>
<dbReference type="EMBL" id="VDFV01000065">
    <property type="protein sequence ID" value="TNC61571.1"/>
    <property type="molecule type" value="Genomic_DNA"/>
</dbReference>
<dbReference type="InterPro" id="IPR026001">
    <property type="entry name" value="Abi-like_C"/>
</dbReference>
<dbReference type="AlphaFoldDB" id="A0A5C4N8P6"/>
<dbReference type="RefSeq" id="WP_139083660.1">
    <property type="nucleotide sequence ID" value="NZ_VDFV01000065.1"/>
</dbReference>
<name>A0A5C4N8P6_9RHOB</name>
<feature type="domain" description="Abortive infection protein-like C-terminal" evidence="1">
    <location>
        <begin position="74"/>
        <end position="152"/>
    </location>
</feature>
<proteinExistence type="predicted"/>
<dbReference type="Pfam" id="PF14355">
    <property type="entry name" value="Abi_C"/>
    <property type="match status" value="1"/>
</dbReference>
<keyword evidence="3" id="KW-1185">Reference proteome</keyword>
<protein>
    <recommendedName>
        <fullName evidence="1">Abortive infection protein-like C-terminal domain-containing protein</fullName>
    </recommendedName>
</protein>
<gene>
    <name evidence="2" type="ORF">FHG71_21040</name>
</gene>
<dbReference type="Proteomes" id="UP000305709">
    <property type="component" value="Unassembled WGS sequence"/>
</dbReference>
<evidence type="ECO:0000313" key="3">
    <source>
        <dbReference type="Proteomes" id="UP000305709"/>
    </source>
</evidence>
<evidence type="ECO:0000259" key="1">
    <source>
        <dbReference type="Pfam" id="PF14355"/>
    </source>
</evidence>